<dbReference type="Pfam" id="PF03016">
    <property type="entry name" value="Exostosin_GT47"/>
    <property type="match status" value="1"/>
</dbReference>
<name>A0A835IEC2_9MAGN</name>
<keyword evidence="4" id="KW-0735">Signal-anchor</keyword>
<gene>
    <name evidence="7" type="ORF">IFM89_022985</name>
</gene>
<comment type="similarity">
    <text evidence="2">Belongs to the glycosyltransferase 47 family.</text>
</comment>
<dbReference type="PANTHER" id="PTHR11062:SF184">
    <property type="entry name" value="EXOSTOSIN FAMILY PROTEIN"/>
    <property type="match status" value="1"/>
</dbReference>
<keyword evidence="5" id="KW-0333">Golgi apparatus</keyword>
<accession>A0A835IEC2</accession>
<feature type="domain" description="Exostosin GT47" evidence="6">
    <location>
        <begin position="6"/>
        <end position="245"/>
    </location>
</feature>
<evidence type="ECO:0000256" key="4">
    <source>
        <dbReference type="ARBA" id="ARBA00022968"/>
    </source>
</evidence>
<keyword evidence="8" id="KW-1185">Reference proteome</keyword>
<proteinExistence type="inferred from homology"/>
<dbReference type="OrthoDB" id="1924787at2759"/>
<evidence type="ECO:0000259" key="6">
    <source>
        <dbReference type="Pfam" id="PF03016"/>
    </source>
</evidence>
<comment type="subcellular location">
    <subcellularLocation>
        <location evidence="1">Golgi apparatus membrane</location>
        <topology evidence="1">Single-pass type II membrane protein</topology>
    </subcellularLocation>
</comment>
<evidence type="ECO:0000256" key="5">
    <source>
        <dbReference type="ARBA" id="ARBA00023034"/>
    </source>
</evidence>
<keyword evidence="3" id="KW-0328">Glycosyltransferase</keyword>
<dbReference type="AlphaFoldDB" id="A0A835IEC2"/>
<dbReference type="InterPro" id="IPR040911">
    <property type="entry name" value="Exostosin_GT47"/>
</dbReference>
<evidence type="ECO:0000313" key="7">
    <source>
        <dbReference type="EMBL" id="KAF9615334.1"/>
    </source>
</evidence>
<sequence length="371" mass="42373">MLKNVRRVDQQEEADLFYIPFFTTISFFLLEKQQCKALYREALKWVTDQPAWKRSEGRDHILPVHHPWSFKSVRRFMKKAIWLLPDMDSTGNWYKPGEVWLEKDLILPYVANVEVCDAICLSTTESKRDTLLFFRGRLKRNAGGKIRSKLVAELNGAKGVVIEEGTSGEGGKEAAQKGMRRSIFCLNPAGDTPSSARLFDAIVSGCIPVIVSDGLELPFEGILDYPKIALFVSSSDAIQPGWLLTCLKSVSRGNIKKMRANLAKYSRHFLYSSPAQPLGPEDLAWRMDMEMLDKRKFSTSLTTRSLWDSTCRSSFYNRKEIMTYAPFYWSCKRYGIRCFIPAVLSLTLSLHMVHESKGIECRYVKYSCHVG</sequence>
<evidence type="ECO:0000256" key="3">
    <source>
        <dbReference type="ARBA" id="ARBA00022676"/>
    </source>
</evidence>
<organism evidence="7 8">
    <name type="scientific">Coptis chinensis</name>
    <dbReference type="NCBI Taxonomy" id="261450"/>
    <lineage>
        <taxon>Eukaryota</taxon>
        <taxon>Viridiplantae</taxon>
        <taxon>Streptophyta</taxon>
        <taxon>Embryophyta</taxon>
        <taxon>Tracheophyta</taxon>
        <taxon>Spermatophyta</taxon>
        <taxon>Magnoliopsida</taxon>
        <taxon>Ranunculales</taxon>
        <taxon>Ranunculaceae</taxon>
        <taxon>Coptidoideae</taxon>
        <taxon>Coptis</taxon>
    </lineage>
</organism>
<dbReference type="EMBL" id="JADFTS010000003">
    <property type="protein sequence ID" value="KAF9615334.1"/>
    <property type="molecule type" value="Genomic_DNA"/>
</dbReference>
<keyword evidence="3" id="KW-0808">Transferase</keyword>
<dbReference type="PANTHER" id="PTHR11062">
    <property type="entry name" value="EXOSTOSIN HEPARAN SULFATE GLYCOSYLTRANSFERASE -RELATED"/>
    <property type="match status" value="1"/>
</dbReference>
<evidence type="ECO:0000256" key="1">
    <source>
        <dbReference type="ARBA" id="ARBA00004323"/>
    </source>
</evidence>
<reference evidence="7 8" key="1">
    <citation type="submission" date="2020-10" db="EMBL/GenBank/DDBJ databases">
        <title>The Coptis chinensis genome and diversification of protoberbering-type alkaloids.</title>
        <authorList>
            <person name="Wang B."/>
            <person name="Shu S."/>
            <person name="Song C."/>
            <person name="Liu Y."/>
        </authorList>
    </citation>
    <scope>NUCLEOTIDE SEQUENCE [LARGE SCALE GENOMIC DNA]</scope>
    <source>
        <strain evidence="7">HL-2020</strain>
        <tissue evidence="7">Leaf</tissue>
    </source>
</reference>
<protein>
    <recommendedName>
        <fullName evidence="6">Exostosin GT47 domain-containing protein</fullName>
    </recommendedName>
</protein>
<keyword evidence="4" id="KW-0812">Transmembrane</keyword>
<dbReference type="GO" id="GO:0016757">
    <property type="term" value="F:glycosyltransferase activity"/>
    <property type="evidence" value="ECO:0007669"/>
    <property type="project" value="UniProtKB-KW"/>
</dbReference>
<evidence type="ECO:0000256" key="2">
    <source>
        <dbReference type="ARBA" id="ARBA00010271"/>
    </source>
</evidence>
<dbReference type="GO" id="GO:0000139">
    <property type="term" value="C:Golgi membrane"/>
    <property type="evidence" value="ECO:0007669"/>
    <property type="project" value="UniProtKB-SubCell"/>
</dbReference>
<dbReference type="InterPro" id="IPR004263">
    <property type="entry name" value="Exostosin"/>
</dbReference>
<dbReference type="Proteomes" id="UP000631114">
    <property type="component" value="Unassembled WGS sequence"/>
</dbReference>
<evidence type="ECO:0000313" key="8">
    <source>
        <dbReference type="Proteomes" id="UP000631114"/>
    </source>
</evidence>
<comment type="caution">
    <text evidence="7">The sequence shown here is derived from an EMBL/GenBank/DDBJ whole genome shotgun (WGS) entry which is preliminary data.</text>
</comment>